<dbReference type="GO" id="GO:0005737">
    <property type="term" value="C:cytoplasm"/>
    <property type="evidence" value="ECO:0007669"/>
    <property type="project" value="UniProtKB-ARBA"/>
</dbReference>
<evidence type="ECO:0000256" key="2">
    <source>
        <dbReference type="SAM" id="MobiDB-lite"/>
    </source>
</evidence>
<dbReference type="GO" id="GO:0005634">
    <property type="term" value="C:nucleus"/>
    <property type="evidence" value="ECO:0007669"/>
    <property type="project" value="TreeGrafter"/>
</dbReference>
<dbReference type="InterPro" id="IPR008979">
    <property type="entry name" value="Galactose-bd-like_sf"/>
</dbReference>
<evidence type="ECO:0000313" key="6">
    <source>
        <dbReference type="RefSeq" id="XP_033570100.1"/>
    </source>
</evidence>
<dbReference type="Proteomes" id="UP000504636">
    <property type="component" value="Unplaced"/>
</dbReference>
<dbReference type="Pfam" id="PF06201">
    <property type="entry name" value="PITH"/>
    <property type="match status" value="1"/>
</dbReference>
<feature type="region of interest" description="Disordered" evidence="2">
    <location>
        <begin position="1"/>
        <end position="23"/>
    </location>
</feature>
<name>A0A6A6Y2S8_9PEZI</name>
<evidence type="ECO:0000256" key="1">
    <source>
        <dbReference type="ARBA" id="ARBA00025788"/>
    </source>
</evidence>
<dbReference type="EMBL" id="MU003719">
    <property type="protein sequence ID" value="KAF2803136.1"/>
    <property type="molecule type" value="Genomic_DNA"/>
</dbReference>
<dbReference type="RefSeq" id="XP_033570100.1">
    <property type="nucleotide sequence ID" value="XM_033713002.1"/>
</dbReference>
<dbReference type="PANTHER" id="PTHR12175">
    <property type="entry name" value="AD039 HT014 THIOREDOXIN FAMILY TRP26"/>
    <property type="match status" value="1"/>
</dbReference>
<dbReference type="AlphaFoldDB" id="A0A6A6Y2S8"/>
<dbReference type="OrthoDB" id="2635at2759"/>
<accession>A0A6A6Y2S8</accession>
<dbReference type="PROSITE" id="PS51532">
    <property type="entry name" value="PITH"/>
    <property type="match status" value="1"/>
</dbReference>
<dbReference type="GeneID" id="54453895"/>
<reference evidence="6" key="2">
    <citation type="submission" date="2020-04" db="EMBL/GenBank/DDBJ databases">
        <authorList>
            <consortium name="NCBI Genome Project"/>
        </authorList>
    </citation>
    <scope>NUCLEOTIDE SEQUENCE</scope>
    <source>
        <strain evidence="6">CBS 304.34</strain>
    </source>
</reference>
<protein>
    <submittedName>
        <fullName evidence="4 6">DUF1000-domain-containing protein</fullName>
    </submittedName>
</protein>
<comment type="similarity">
    <text evidence="1">Belongs to the PITHD1 family.</text>
</comment>
<keyword evidence="5" id="KW-1185">Reference proteome</keyword>
<dbReference type="InterPro" id="IPR037047">
    <property type="entry name" value="PITH_dom_sf"/>
</dbReference>
<feature type="domain" description="PITH" evidence="3">
    <location>
        <begin position="23"/>
        <end position="199"/>
    </location>
</feature>
<dbReference type="PANTHER" id="PTHR12175:SF1">
    <property type="entry name" value="PITH DOMAIN-CONTAINING PROTEIN 1"/>
    <property type="match status" value="1"/>
</dbReference>
<dbReference type="SUPFAM" id="SSF49785">
    <property type="entry name" value="Galactose-binding domain-like"/>
    <property type="match status" value="1"/>
</dbReference>
<evidence type="ECO:0000259" key="3">
    <source>
        <dbReference type="PROSITE" id="PS51532"/>
    </source>
</evidence>
<reference evidence="4 6" key="1">
    <citation type="journal article" date="2020" name="Stud. Mycol.">
        <title>101 Dothideomycetes genomes: a test case for predicting lifestyles and emergence of pathogens.</title>
        <authorList>
            <person name="Haridas S."/>
            <person name="Albert R."/>
            <person name="Binder M."/>
            <person name="Bloem J."/>
            <person name="Labutti K."/>
            <person name="Salamov A."/>
            <person name="Andreopoulos B."/>
            <person name="Baker S."/>
            <person name="Barry K."/>
            <person name="Bills G."/>
            <person name="Bluhm B."/>
            <person name="Cannon C."/>
            <person name="Castanera R."/>
            <person name="Culley D."/>
            <person name="Daum C."/>
            <person name="Ezra D."/>
            <person name="Gonzalez J."/>
            <person name="Henrissat B."/>
            <person name="Kuo A."/>
            <person name="Liang C."/>
            <person name="Lipzen A."/>
            <person name="Lutzoni F."/>
            <person name="Magnuson J."/>
            <person name="Mondo S."/>
            <person name="Nolan M."/>
            <person name="Ohm R."/>
            <person name="Pangilinan J."/>
            <person name="Park H.-J."/>
            <person name="Ramirez L."/>
            <person name="Alfaro M."/>
            <person name="Sun H."/>
            <person name="Tritt A."/>
            <person name="Yoshinaga Y."/>
            <person name="Zwiers L.-H."/>
            <person name="Turgeon B."/>
            <person name="Goodwin S."/>
            <person name="Spatafora J."/>
            <person name="Crous P."/>
            <person name="Grigoriev I."/>
        </authorList>
    </citation>
    <scope>NUCLEOTIDE SEQUENCE</scope>
    <source>
        <strain evidence="4 6">CBS 304.34</strain>
    </source>
</reference>
<reference evidence="6" key="3">
    <citation type="submission" date="2025-04" db="UniProtKB">
        <authorList>
            <consortium name="RefSeq"/>
        </authorList>
    </citation>
    <scope>IDENTIFICATION</scope>
    <source>
        <strain evidence="6">CBS 304.34</strain>
    </source>
</reference>
<dbReference type="InterPro" id="IPR010400">
    <property type="entry name" value="PITH_dom"/>
</dbReference>
<gene>
    <name evidence="4 6" type="ORF">BDZ99DRAFT_174935</name>
</gene>
<organism evidence="4">
    <name type="scientific">Mytilinidion resinicola</name>
    <dbReference type="NCBI Taxonomy" id="574789"/>
    <lineage>
        <taxon>Eukaryota</taxon>
        <taxon>Fungi</taxon>
        <taxon>Dikarya</taxon>
        <taxon>Ascomycota</taxon>
        <taxon>Pezizomycotina</taxon>
        <taxon>Dothideomycetes</taxon>
        <taxon>Pleosporomycetidae</taxon>
        <taxon>Mytilinidiales</taxon>
        <taxon>Mytilinidiaceae</taxon>
        <taxon>Mytilinidion</taxon>
    </lineage>
</organism>
<dbReference type="InterPro" id="IPR045099">
    <property type="entry name" value="PITH1-like"/>
</dbReference>
<proteinExistence type="inferred from homology"/>
<sequence length="219" mass="24445">MSCHDEHGHGGHDHEHSEAHDHSDDITPALQNLLYDQIDFSALRTLNEEDSSSGRAICQKTWAQRLDPEPELLSSADEQLLMIVPFTGQVRLHSIIIRTSPSLSAPKTLKVFINDLDLDFGTATEKPPTQTFELSQTSEVQELPVRRALFNTTRSLSLFFEDNFSDGEEDVTRISYVAFKGDFMRLNREPVSVMFEAAANPADHKAIVGTKSGVGHQIQ</sequence>
<dbReference type="Gene3D" id="2.60.120.470">
    <property type="entry name" value="PITH domain"/>
    <property type="match status" value="1"/>
</dbReference>
<evidence type="ECO:0000313" key="5">
    <source>
        <dbReference type="Proteomes" id="UP000504636"/>
    </source>
</evidence>
<evidence type="ECO:0000313" key="4">
    <source>
        <dbReference type="EMBL" id="KAF2803136.1"/>
    </source>
</evidence>
<dbReference type="FunFam" id="2.60.120.470:FF:000003">
    <property type="entry name" value="DUF1000 domain protein (AFU_orthologue AFUA_1G09230)"/>
    <property type="match status" value="1"/>
</dbReference>